<dbReference type="GO" id="GO:0004852">
    <property type="term" value="F:uroporphyrinogen-III synthase activity"/>
    <property type="evidence" value="ECO:0007669"/>
    <property type="project" value="InterPro"/>
</dbReference>
<proteinExistence type="predicted"/>
<protein>
    <submittedName>
        <fullName evidence="2">Uroporphyrinogen-III synthase</fullName>
    </submittedName>
</protein>
<dbReference type="AlphaFoldDB" id="A0A347W8R0"/>
<sequence length="217" mass="22800">MAAVTRLGLRPVAAPMLRIEQHALTADGPRPDGLVLTSGQAIAAVNHPQWHDVPCYVVGQATGARMRSAGFNHVMTAAGTADALSSLIRTAAPQGARLLLAVGRGYGREMATDLRGAGFRVVRRCVYAVHPERRLPASVRAALLAGQVRSVMFYSTRTAQAFVTALDAALRPMLAEVQAIAMSTNVAAALEAGPRWRAVTVAARPDQDAMLAALGAD</sequence>
<evidence type="ECO:0000313" key="2">
    <source>
        <dbReference type="EMBL" id="AXY21253.1"/>
    </source>
</evidence>
<organism evidence="2 3">
    <name type="scientific">Komagataeibacter saccharivorans</name>
    <dbReference type="NCBI Taxonomy" id="265959"/>
    <lineage>
        <taxon>Bacteria</taxon>
        <taxon>Pseudomonadati</taxon>
        <taxon>Pseudomonadota</taxon>
        <taxon>Alphaproteobacteria</taxon>
        <taxon>Acetobacterales</taxon>
        <taxon>Acetobacteraceae</taxon>
        <taxon>Komagataeibacter</taxon>
    </lineage>
</organism>
<dbReference type="GO" id="GO:0033014">
    <property type="term" value="P:tetrapyrrole biosynthetic process"/>
    <property type="evidence" value="ECO:0007669"/>
    <property type="project" value="InterPro"/>
</dbReference>
<gene>
    <name evidence="2" type="ORF">CD178_00434</name>
</gene>
<keyword evidence="3" id="KW-1185">Reference proteome</keyword>
<dbReference type="InterPro" id="IPR036108">
    <property type="entry name" value="4pyrrol_syn_uPrphyn_synt_sf"/>
</dbReference>
<evidence type="ECO:0000313" key="3">
    <source>
        <dbReference type="Proteomes" id="UP000264120"/>
    </source>
</evidence>
<evidence type="ECO:0000259" key="1">
    <source>
        <dbReference type="Pfam" id="PF02602"/>
    </source>
</evidence>
<dbReference type="SUPFAM" id="SSF69618">
    <property type="entry name" value="HemD-like"/>
    <property type="match status" value="1"/>
</dbReference>
<accession>A0A347W8R0</accession>
<dbReference type="CDD" id="cd06578">
    <property type="entry name" value="HemD"/>
    <property type="match status" value="1"/>
</dbReference>
<dbReference type="Gene3D" id="3.40.50.10090">
    <property type="match status" value="2"/>
</dbReference>
<reference evidence="2 3" key="1">
    <citation type="submission" date="2017-08" db="EMBL/GenBank/DDBJ databases">
        <title>Complete genome sequence of Gluconacetobacter saccharivorans CV1 isolated from Fermented Vinegar.</title>
        <authorList>
            <person name="Kim S.-Y."/>
        </authorList>
    </citation>
    <scope>NUCLEOTIDE SEQUENCE [LARGE SCALE GENOMIC DNA]</scope>
    <source>
        <strain evidence="2 3">CV1</strain>
    </source>
</reference>
<dbReference type="InterPro" id="IPR003754">
    <property type="entry name" value="4pyrrol_synth_uPrphyn_synth"/>
</dbReference>
<name>A0A347W8R0_9PROT</name>
<feature type="domain" description="Tetrapyrrole biosynthesis uroporphyrinogen III synthase" evidence="1">
    <location>
        <begin position="3"/>
        <end position="211"/>
    </location>
</feature>
<dbReference type="KEGG" id="ksc:CD178_00434"/>
<dbReference type="EMBL" id="CP023036">
    <property type="protein sequence ID" value="AXY21253.1"/>
    <property type="molecule type" value="Genomic_DNA"/>
</dbReference>
<dbReference type="Proteomes" id="UP000264120">
    <property type="component" value="Chromosome"/>
</dbReference>
<dbReference type="Pfam" id="PF02602">
    <property type="entry name" value="HEM4"/>
    <property type="match status" value="1"/>
</dbReference>